<evidence type="ECO:0000259" key="12">
    <source>
        <dbReference type="Pfam" id="PF00561"/>
    </source>
</evidence>
<dbReference type="GO" id="GO:0004177">
    <property type="term" value="F:aminopeptidase activity"/>
    <property type="evidence" value="ECO:0007669"/>
    <property type="project" value="UniProtKB-KW"/>
</dbReference>
<dbReference type="GO" id="GO:0005737">
    <property type="term" value="C:cytoplasm"/>
    <property type="evidence" value="ECO:0007669"/>
    <property type="project" value="UniProtKB-SubCell"/>
</dbReference>
<dbReference type="InterPro" id="IPR002410">
    <property type="entry name" value="Peptidase_S33"/>
</dbReference>
<dbReference type="InterPro" id="IPR000073">
    <property type="entry name" value="AB_hydrolase_1"/>
</dbReference>
<dbReference type="Proteomes" id="UP000016487">
    <property type="component" value="Unassembled WGS sequence"/>
</dbReference>
<dbReference type="PANTHER" id="PTHR43722:SF1">
    <property type="entry name" value="PROLINE IMINOPEPTIDASE"/>
    <property type="match status" value="1"/>
</dbReference>
<dbReference type="SUPFAM" id="SSF53474">
    <property type="entry name" value="alpha/beta-Hydrolases"/>
    <property type="match status" value="1"/>
</dbReference>
<evidence type="ECO:0000313" key="15">
    <source>
        <dbReference type="Proteomes" id="UP000016487"/>
    </source>
</evidence>
<evidence type="ECO:0000256" key="1">
    <source>
        <dbReference type="ARBA" id="ARBA00001585"/>
    </source>
</evidence>
<dbReference type="InterPro" id="IPR013595">
    <property type="entry name" value="Pept_S33_TAP-like_C"/>
</dbReference>
<evidence type="ECO:0000256" key="11">
    <source>
        <dbReference type="SAM" id="SignalP"/>
    </source>
</evidence>
<comment type="similarity">
    <text evidence="3">Belongs to the peptidase S33 family.</text>
</comment>
<dbReference type="Gene3D" id="3.40.50.1820">
    <property type="entry name" value="alpha/beta hydrolase"/>
    <property type="match status" value="1"/>
</dbReference>
<evidence type="ECO:0000256" key="2">
    <source>
        <dbReference type="ARBA" id="ARBA00004496"/>
    </source>
</evidence>
<keyword evidence="9" id="KW-0378">Hydrolase</keyword>
<feature type="domain" description="AB hydrolase-1" evidence="12">
    <location>
        <begin position="108"/>
        <end position="227"/>
    </location>
</feature>
<dbReference type="AlphaFoldDB" id="A0AAD4FSZ3"/>
<protein>
    <recommendedName>
        <fullName evidence="5">Proline iminopeptidase</fullName>
        <ecNumber evidence="4">3.4.11.5</ecNumber>
    </recommendedName>
    <alternativeName>
        <fullName evidence="10">Prolyl aminopeptidase</fullName>
    </alternativeName>
</protein>
<keyword evidence="6" id="KW-0031">Aminopeptidase</keyword>
<feature type="signal peptide" evidence="11">
    <location>
        <begin position="1"/>
        <end position="29"/>
    </location>
</feature>
<keyword evidence="8" id="KW-0645">Protease</keyword>
<evidence type="ECO:0000256" key="5">
    <source>
        <dbReference type="ARBA" id="ARBA00021843"/>
    </source>
</evidence>
<dbReference type="Pfam" id="PF08386">
    <property type="entry name" value="Abhydrolase_4"/>
    <property type="match status" value="1"/>
</dbReference>
<organism evidence="14 15">
    <name type="scientific">Pseudoalteromonas citrea</name>
    <dbReference type="NCBI Taxonomy" id="43655"/>
    <lineage>
        <taxon>Bacteria</taxon>
        <taxon>Pseudomonadati</taxon>
        <taxon>Pseudomonadota</taxon>
        <taxon>Gammaproteobacteria</taxon>
        <taxon>Alteromonadales</taxon>
        <taxon>Pseudoalteromonadaceae</taxon>
        <taxon>Pseudoalteromonas</taxon>
    </lineage>
</organism>
<dbReference type="InterPro" id="IPR005944">
    <property type="entry name" value="Pro_iminopeptidase"/>
</dbReference>
<keyword evidence="11" id="KW-0732">Signal</keyword>
<dbReference type="GO" id="GO:0006508">
    <property type="term" value="P:proteolysis"/>
    <property type="evidence" value="ECO:0007669"/>
    <property type="project" value="UniProtKB-KW"/>
</dbReference>
<evidence type="ECO:0000256" key="7">
    <source>
        <dbReference type="ARBA" id="ARBA00022490"/>
    </source>
</evidence>
<reference evidence="14" key="2">
    <citation type="submission" date="2015-03" db="EMBL/GenBank/DDBJ databases">
        <title>Genome sequence of Pseudoalteromonas citrea.</title>
        <authorList>
            <person name="Xie B.-B."/>
            <person name="Rong J.-C."/>
            <person name="Qin Q.-L."/>
            <person name="Zhang Y.-Z."/>
        </authorList>
    </citation>
    <scope>NUCLEOTIDE SEQUENCE</scope>
    <source>
        <strain evidence="14">DSM 8771</strain>
    </source>
</reference>
<comment type="catalytic activity">
    <reaction evidence="1">
        <text>Release of N-terminal proline from a peptide.</text>
        <dbReference type="EC" id="3.4.11.5"/>
    </reaction>
</comment>
<dbReference type="PANTHER" id="PTHR43722">
    <property type="entry name" value="PROLINE IMINOPEPTIDASE"/>
    <property type="match status" value="1"/>
</dbReference>
<evidence type="ECO:0000259" key="13">
    <source>
        <dbReference type="Pfam" id="PF08386"/>
    </source>
</evidence>
<accession>A0AAD4FSZ3</accession>
<evidence type="ECO:0000256" key="3">
    <source>
        <dbReference type="ARBA" id="ARBA00010088"/>
    </source>
</evidence>
<evidence type="ECO:0000256" key="6">
    <source>
        <dbReference type="ARBA" id="ARBA00022438"/>
    </source>
</evidence>
<comment type="subcellular location">
    <subcellularLocation>
        <location evidence="2">Cytoplasm</location>
    </subcellularLocation>
</comment>
<keyword evidence="7" id="KW-0963">Cytoplasm</keyword>
<evidence type="ECO:0000313" key="14">
    <source>
        <dbReference type="EMBL" id="KAF7774041.1"/>
    </source>
</evidence>
<evidence type="ECO:0000256" key="10">
    <source>
        <dbReference type="ARBA" id="ARBA00029605"/>
    </source>
</evidence>
<comment type="caution">
    <text evidence="14">The sequence shown here is derived from an EMBL/GenBank/DDBJ whole genome shotgun (WGS) entry which is preliminary data.</text>
</comment>
<reference evidence="14" key="1">
    <citation type="journal article" date="2012" name="J. Bacteriol.">
        <title>Genome sequences of type strains of seven species of the marine bacterium Pseudoalteromonas.</title>
        <authorList>
            <person name="Xie B.B."/>
            <person name="Shu Y.L."/>
            <person name="Qin Q.L."/>
            <person name="Rong J.C."/>
            <person name="Zhang X.Y."/>
            <person name="Chen X.L."/>
            <person name="Shi M."/>
            <person name="He H.L."/>
            <person name="Zhou B.C."/>
            <person name="Zhang Y.Z."/>
        </authorList>
    </citation>
    <scope>NUCLEOTIDE SEQUENCE</scope>
    <source>
        <strain evidence="14">DSM 8771</strain>
    </source>
</reference>
<evidence type="ECO:0000256" key="4">
    <source>
        <dbReference type="ARBA" id="ARBA00012568"/>
    </source>
</evidence>
<dbReference type="EMBL" id="AHBZ03000014">
    <property type="protein sequence ID" value="KAF7774041.1"/>
    <property type="molecule type" value="Genomic_DNA"/>
</dbReference>
<dbReference type="PRINTS" id="PR00793">
    <property type="entry name" value="PROAMNOPTASE"/>
</dbReference>
<feature type="chain" id="PRO_5041973269" description="Proline iminopeptidase" evidence="11">
    <location>
        <begin position="30"/>
        <end position="513"/>
    </location>
</feature>
<gene>
    <name evidence="14" type="ORF">PCIT_a0425</name>
</gene>
<feature type="domain" description="Peptidase S33 tripeptidyl aminopeptidase-like C-terminal" evidence="13">
    <location>
        <begin position="376"/>
        <end position="476"/>
    </location>
</feature>
<dbReference type="InterPro" id="IPR029058">
    <property type="entry name" value="AB_hydrolase_fold"/>
</dbReference>
<proteinExistence type="inferred from homology"/>
<evidence type="ECO:0000256" key="9">
    <source>
        <dbReference type="ARBA" id="ARBA00022801"/>
    </source>
</evidence>
<name>A0AAD4FSZ3_9GAMM</name>
<sequence>MHSIKKMKSGLLCLAILTVSLGINKRALADTESSSKVQLTPCYIENLPDRLLCGSIKQPLSYETNKGEIDIHFAVIPAIKQSYPTEAVLGFAGGPGQSAVELAAIFNRNLRYARENRDILLVDQRGTGKSFKLQCQSDDLVTQFAFNDALVDMSTLTAKETQGCKSEIKVDLSHFTTPVAAKDFEAVRQALGYTGLHLYGVSYGTRIAQEYTRQFPDSVLTSTLDGVAPMQQSLAAIGGAIDTSLEALLKRCKAQKQCEKQYPDLSNQLATLLDRLDHSPVTIDVRHPRTHQNIELVVTQLKFFSAIRMALYSHHTRALIPLTISEALAGNYSPLVGLLSSSDMVDSMAMGMHSAIVCGEDWPYLTSVSRVKHTQSYFGKLMIESLDMSCPVWQVKPVDNRFYQPLDTVTPTLLLSGGVDPATPPEWAEMAMVNMENATHLIAPSATHGVVSQTCAAKLVGQFIDKKSAQELDASCLEKDNRKQFFMNLNGTVSTQKTKNSTSQVGATYDIGK</sequence>
<dbReference type="EC" id="3.4.11.5" evidence="4"/>
<evidence type="ECO:0000256" key="8">
    <source>
        <dbReference type="ARBA" id="ARBA00022670"/>
    </source>
</evidence>
<dbReference type="RefSeq" id="WP_010364820.1">
    <property type="nucleotide sequence ID" value="NZ_AHBZ03000014.1"/>
</dbReference>
<dbReference type="Pfam" id="PF00561">
    <property type="entry name" value="Abhydrolase_1"/>
    <property type="match status" value="1"/>
</dbReference>